<evidence type="ECO:0000313" key="2">
    <source>
        <dbReference type="EMBL" id="SMQ76610.1"/>
    </source>
</evidence>
<reference evidence="3" key="1">
    <citation type="submission" date="2017-04" db="EMBL/GenBank/DDBJ databases">
        <authorList>
            <person name="Varghese N."/>
            <person name="Submissions S."/>
        </authorList>
    </citation>
    <scope>NUCLEOTIDE SEQUENCE [LARGE SCALE GENOMIC DNA]</scope>
    <source>
        <strain evidence="3">UI2</strain>
    </source>
</reference>
<accession>A0A1Y6FTX9</accession>
<name>A0A1Y6FTX9_9SPHN</name>
<dbReference type="AlphaFoldDB" id="A0A1Y6FTX9"/>
<dbReference type="Pfam" id="PF00765">
    <property type="entry name" value="Autoind_synth"/>
    <property type="match status" value="1"/>
</dbReference>
<dbReference type="PROSITE" id="PS51187">
    <property type="entry name" value="AUTOINDUCER_SYNTH_2"/>
    <property type="match status" value="1"/>
</dbReference>
<dbReference type="Gene3D" id="3.40.630.30">
    <property type="match status" value="1"/>
</dbReference>
<comment type="similarity">
    <text evidence="1">Belongs to the autoinducer synthase family.</text>
</comment>
<dbReference type="InterPro" id="IPR016181">
    <property type="entry name" value="Acyl_CoA_acyltransferase"/>
</dbReference>
<gene>
    <name evidence="2" type="ORF">SAMN06295984_2048</name>
</gene>
<keyword evidence="3" id="KW-1185">Reference proteome</keyword>
<organism evidence="2 3">
    <name type="scientific">Sphingopyxis terrae subsp. ummariensis</name>
    <dbReference type="NCBI Taxonomy" id="429001"/>
    <lineage>
        <taxon>Bacteria</taxon>
        <taxon>Pseudomonadati</taxon>
        <taxon>Pseudomonadota</taxon>
        <taxon>Alphaproteobacteria</taxon>
        <taxon>Sphingomonadales</taxon>
        <taxon>Sphingomonadaceae</taxon>
        <taxon>Sphingopyxis</taxon>
    </lineage>
</organism>
<dbReference type="EMBL" id="FXWL01000002">
    <property type="protein sequence ID" value="SMQ76610.1"/>
    <property type="molecule type" value="Genomic_DNA"/>
</dbReference>
<dbReference type="SUPFAM" id="SSF55729">
    <property type="entry name" value="Acyl-CoA N-acyltransferases (Nat)"/>
    <property type="match status" value="1"/>
</dbReference>
<dbReference type="GO" id="GO:0009372">
    <property type="term" value="P:quorum sensing"/>
    <property type="evidence" value="ECO:0007669"/>
    <property type="project" value="UniProtKB-UniRule"/>
</dbReference>
<keyword evidence="1" id="KW-0673">Quorum sensing</keyword>
<dbReference type="GO" id="GO:0016740">
    <property type="term" value="F:transferase activity"/>
    <property type="evidence" value="ECO:0007669"/>
    <property type="project" value="InterPro"/>
</dbReference>
<evidence type="ECO:0000313" key="3">
    <source>
        <dbReference type="Proteomes" id="UP000194469"/>
    </source>
</evidence>
<keyword evidence="1" id="KW-0071">Autoinducer synthesis</keyword>
<dbReference type="InterPro" id="IPR001690">
    <property type="entry name" value="Autoind_synthase"/>
</dbReference>
<proteinExistence type="inferred from homology"/>
<dbReference type="Proteomes" id="UP000194469">
    <property type="component" value="Unassembled WGS sequence"/>
</dbReference>
<protein>
    <submittedName>
        <fullName evidence="2">Acyl-homoserine lactone synthase</fullName>
    </submittedName>
</protein>
<evidence type="ECO:0000256" key="1">
    <source>
        <dbReference type="PROSITE-ProRule" id="PRU00533"/>
    </source>
</evidence>
<sequence>MFAARKRIFVDLLKWNLTVLAGRYAIDRRDGPGATYLIVAGPGGEHVASARLLGQLPANLAPFAKQISDGSETKAGIAEVTHFCLSPEATADDRRRARDQLLHGLVDYALAHRIRRLVGIAERRWVHPIETIGWRCRRLGVLPAASGRDLVELAVDIDAHTPARLAQAGIAPPPRRGAS</sequence>